<dbReference type="SUPFAM" id="SSF55174">
    <property type="entry name" value="Alpha-L RNA-binding motif"/>
    <property type="match status" value="1"/>
</dbReference>
<proteinExistence type="inferred from homology"/>
<evidence type="ECO:0000256" key="6">
    <source>
        <dbReference type="SAM" id="MobiDB-lite"/>
    </source>
</evidence>
<feature type="active site" evidence="3">
    <location>
        <position position="165"/>
    </location>
</feature>
<dbReference type="GO" id="GO:0120159">
    <property type="term" value="F:rRNA pseudouridine synthase activity"/>
    <property type="evidence" value="ECO:0007669"/>
    <property type="project" value="UniProtKB-ARBA"/>
</dbReference>
<dbReference type="InterPro" id="IPR006145">
    <property type="entry name" value="PsdUridine_synth_RsuA/RluA"/>
</dbReference>
<dbReference type="PANTHER" id="PTHR21600">
    <property type="entry name" value="MITOCHONDRIAL RNA PSEUDOURIDINE SYNTHASE"/>
    <property type="match status" value="1"/>
</dbReference>
<protein>
    <recommendedName>
        <fullName evidence="5">Pseudouridine synthase</fullName>
        <ecNumber evidence="5">5.4.99.-</ecNumber>
    </recommendedName>
</protein>
<feature type="region of interest" description="Disordered" evidence="6">
    <location>
        <begin position="1"/>
        <end position="21"/>
    </location>
</feature>
<dbReference type="PANTHER" id="PTHR21600:SF44">
    <property type="entry name" value="RIBOSOMAL LARGE SUBUNIT PSEUDOURIDINE SYNTHASE D"/>
    <property type="match status" value="1"/>
</dbReference>
<dbReference type="GO" id="GO:0000455">
    <property type="term" value="P:enzyme-directed rRNA pseudouridine synthesis"/>
    <property type="evidence" value="ECO:0007669"/>
    <property type="project" value="TreeGrafter"/>
</dbReference>
<dbReference type="PROSITE" id="PS50889">
    <property type="entry name" value="S4"/>
    <property type="match status" value="1"/>
</dbReference>
<comment type="catalytic activity">
    <reaction evidence="5">
        <text>a uridine in RNA = a pseudouridine in RNA</text>
        <dbReference type="Rhea" id="RHEA:48348"/>
        <dbReference type="Rhea" id="RHEA-COMP:12068"/>
        <dbReference type="Rhea" id="RHEA-COMP:12069"/>
        <dbReference type="ChEBI" id="CHEBI:65314"/>
        <dbReference type="ChEBI" id="CHEBI:65315"/>
    </reaction>
</comment>
<reference evidence="9" key="1">
    <citation type="submission" date="2017-04" db="EMBL/GenBank/DDBJ databases">
        <authorList>
            <person name="Varghese N."/>
            <person name="Submissions S."/>
        </authorList>
    </citation>
    <scope>NUCLEOTIDE SEQUENCE [LARGE SCALE GENOMIC DNA]</scope>
    <source>
        <strain evidence="9">USBA 82</strain>
    </source>
</reference>
<evidence type="ECO:0000256" key="5">
    <source>
        <dbReference type="RuleBase" id="RU362028"/>
    </source>
</evidence>
<dbReference type="InterPro" id="IPR006225">
    <property type="entry name" value="PsdUridine_synth_RluC/D"/>
</dbReference>
<dbReference type="NCBIfam" id="TIGR00005">
    <property type="entry name" value="rluA_subfam"/>
    <property type="match status" value="1"/>
</dbReference>
<comment type="similarity">
    <text evidence="1 5">Belongs to the pseudouridine synthase RluA family.</text>
</comment>
<feature type="domain" description="RNA-binding S4" evidence="7">
    <location>
        <begin position="42"/>
        <end position="106"/>
    </location>
</feature>
<dbReference type="EC" id="5.4.99.-" evidence="5"/>
<evidence type="ECO:0000259" key="7">
    <source>
        <dbReference type="SMART" id="SM00363"/>
    </source>
</evidence>
<evidence type="ECO:0000256" key="1">
    <source>
        <dbReference type="ARBA" id="ARBA00010876"/>
    </source>
</evidence>
<dbReference type="Gene3D" id="3.30.2350.10">
    <property type="entry name" value="Pseudouridine synthase"/>
    <property type="match status" value="1"/>
</dbReference>
<evidence type="ECO:0000256" key="4">
    <source>
        <dbReference type="PROSITE-ProRule" id="PRU00182"/>
    </source>
</evidence>
<dbReference type="InterPro" id="IPR002942">
    <property type="entry name" value="S4_RNA-bd"/>
</dbReference>
<dbReference type="CDD" id="cd02869">
    <property type="entry name" value="PseudoU_synth_RluA_like"/>
    <property type="match status" value="1"/>
</dbReference>
<dbReference type="AlphaFoldDB" id="A0A1X7I4K7"/>
<sequence>MSYRDVTVHTGNDHETESLSDSGQALGFVEEAIEVSAEEEGSRADVVLSDRLGLSRSFVQRLIKEGAVSCTLKSSMKPSYKVRSGEVLAVKIPPPRPSDIVPEPVDFSVVYEDDQIVVVNKPAGVVVHPSPGHWRGTLVHGLLHRFPDIGSINDVIRPGIVHRLDGTTSGLMVVARNSKSLISLQESFQRRKVDKIYLAMAYGRPIVEKITVNAPIGRDDKNRYRMAVIFDGKEACTDIQPLWNRSPYSFVSCKLHTGRTHQIRVHMRHLGAPLLGDSLYGFKVKKRGLPEDMLNNRVFLHAWKLTIPHPSTGVDISFRSVLPKDLIYPLREILSSKGGLH</sequence>
<dbReference type="InterPro" id="IPR020103">
    <property type="entry name" value="PsdUridine_synth_cat_dom_sf"/>
</dbReference>
<dbReference type="PROSITE" id="PS01129">
    <property type="entry name" value="PSI_RLU"/>
    <property type="match status" value="1"/>
</dbReference>
<accession>A0A1X7I4K7</accession>
<dbReference type="CDD" id="cd00165">
    <property type="entry name" value="S4"/>
    <property type="match status" value="1"/>
</dbReference>
<comment type="function">
    <text evidence="5">Responsible for synthesis of pseudouridine from uracil.</text>
</comment>
<dbReference type="InterPro" id="IPR050188">
    <property type="entry name" value="RluA_PseudoU_synthase"/>
</dbReference>
<keyword evidence="4" id="KW-0694">RNA-binding</keyword>
<dbReference type="InterPro" id="IPR036986">
    <property type="entry name" value="S4_RNA-bd_sf"/>
</dbReference>
<dbReference type="GO" id="GO:0003723">
    <property type="term" value="F:RNA binding"/>
    <property type="evidence" value="ECO:0007669"/>
    <property type="project" value="UniProtKB-KW"/>
</dbReference>
<dbReference type="EMBL" id="FXBB01000001">
    <property type="protein sequence ID" value="SMG09369.1"/>
    <property type="molecule type" value="Genomic_DNA"/>
</dbReference>
<evidence type="ECO:0000313" key="8">
    <source>
        <dbReference type="EMBL" id="SMG09369.1"/>
    </source>
</evidence>
<keyword evidence="2 5" id="KW-0413">Isomerase</keyword>
<keyword evidence="9" id="KW-1185">Reference proteome</keyword>
<evidence type="ECO:0000256" key="2">
    <source>
        <dbReference type="ARBA" id="ARBA00023235"/>
    </source>
</evidence>
<organism evidence="8 9">
    <name type="scientific">Dethiosulfovibrio salsuginis</name>
    <dbReference type="NCBI Taxonomy" id="561720"/>
    <lineage>
        <taxon>Bacteria</taxon>
        <taxon>Thermotogati</taxon>
        <taxon>Synergistota</taxon>
        <taxon>Synergistia</taxon>
        <taxon>Synergistales</taxon>
        <taxon>Dethiosulfovibrionaceae</taxon>
        <taxon>Dethiosulfovibrio</taxon>
    </lineage>
</organism>
<dbReference type="Gene3D" id="3.10.290.10">
    <property type="entry name" value="RNA-binding S4 domain"/>
    <property type="match status" value="1"/>
</dbReference>
<name>A0A1X7I4K7_9BACT</name>
<gene>
    <name evidence="8" type="ORF">SAMN06275492_101111</name>
</gene>
<dbReference type="Pfam" id="PF00849">
    <property type="entry name" value="PseudoU_synth_2"/>
    <property type="match status" value="1"/>
</dbReference>
<dbReference type="Proteomes" id="UP000193355">
    <property type="component" value="Unassembled WGS sequence"/>
</dbReference>
<dbReference type="STRING" id="561720.SAMN06275492_101111"/>
<evidence type="ECO:0000256" key="3">
    <source>
        <dbReference type="PIRSR" id="PIRSR606225-1"/>
    </source>
</evidence>
<evidence type="ECO:0000313" key="9">
    <source>
        <dbReference type="Proteomes" id="UP000193355"/>
    </source>
</evidence>
<dbReference type="OrthoDB" id="9807829at2"/>
<dbReference type="InterPro" id="IPR006224">
    <property type="entry name" value="PsdUridine_synth_RluA-like_CS"/>
</dbReference>
<dbReference type="SMART" id="SM00363">
    <property type="entry name" value="S4"/>
    <property type="match status" value="1"/>
</dbReference>
<dbReference type="SUPFAM" id="SSF55120">
    <property type="entry name" value="Pseudouridine synthase"/>
    <property type="match status" value="1"/>
</dbReference>